<feature type="transmembrane region" description="Helical" evidence="1">
    <location>
        <begin position="43"/>
        <end position="62"/>
    </location>
</feature>
<reference evidence="2" key="1">
    <citation type="submission" date="2021-04" db="EMBL/GenBank/DDBJ databases">
        <title>Phylogenetic analysis of Acidobacteriaceae.</title>
        <authorList>
            <person name="Qiu L."/>
            <person name="Zhang Q."/>
        </authorList>
    </citation>
    <scope>NUCLEOTIDE SEQUENCE</scope>
    <source>
        <strain evidence="2">DSM 25168</strain>
    </source>
</reference>
<feature type="transmembrane region" description="Helical" evidence="1">
    <location>
        <begin position="270"/>
        <end position="289"/>
    </location>
</feature>
<dbReference type="KEGG" id="orp:MOP44_06350"/>
<feature type="transmembrane region" description="Helical" evidence="1">
    <location>
        <begin position="155"/>
        <end position="177"/>
    </location>
</feature>
<keyword evidence="3" id="KW-1185">Reference proteome</keyword>
<sequence length="464" mass="51086">MSGKTEISVGEKLRPISAAMECSAWLLLLAIGCLLVELDILSLVSASLVSIAFIVGLIAAAWKNFDGGRHPCFLFLLMLFVFQCGRLVGLFTGFPTEPFAIQVQTVIPLSVHQETAQITLLLICFSAACVYIPCRLAYRPIIFTAGKERNWLRDLYGVLALCIPFAVYKNLVYFSYIRSHGGYMAVYVDNGEILQSAGTLVRLMALVGTTACLLLYLFERRRRYVRFILVVYLSVSIMDLMIGFRGKFFVQLIVLWFIHNLKNGKRFNFAPLFITAAIIMLVAAPLAGFREERDIAVTGPLAVLATQGISMNVTEVAVENRPLFEKNKARYLWGDLRGMVSSNDDNLASDISIYLSPEAFREGFATGSTYLAEAYILGGFALVMIASLAIGWALSMLHLHSHSWPGAVLLLASIGPFIYMPRGSLMDPLTGTFKFLTGAGVAALFALLVRVARGCIRLASRTHA</sequence>
<feature type="transmembrane region" description="Helical" evidence="1">
    <location>
        <begin position="230"/>
        <end position="258"/>
    </location>
</feature>
<dbReference type="InterPro" id="IPR029468">
    <property type="entry name" value="O-ag_pol_Wzy"/>
</dbReference>
<feature type="transmembrane region" description="Helical" evidence="1">
    <location>
        <begin position="16"/>
        <end position="37"/>
    </location>
</feature>
<name>A0A9J7BX89_9BACT</name>
<gene>
    <name evidence="2" type="ORF">MOP44_06350</name>
</gene>
<dbReference type="Proteomes" id="UP001059380">
    <property type="component" value="Chromosome"/>
</dbReference>
<feature type="transmembrane region" description="Helical" evidence="1">
    <location>
        <begin position="374"/>
        <end position="397"/>
    </location>
</feature>
<accession>A0A9J7BX89</accession>
<dbReference type="PROSITE" id="PS51257">
    <property type="entry name" value="PROKAR_LIPOPROTEIN"/>
    <property type="match status" value="1"/>
</dbReference>
<feature type="transmembrane region" description="Helical" evidence="1">
    <location>
        <begin position="197"/>
        <end position="218"/>
    </location>
</feature>
<proteinExistence type="predicted"/>
<dbReference type="RefSeq" id="WP_260795121.1">
    <property type="nucleotide sequence ID" value="NZ_CP093313.1"/>
</dbReference>
<evidence type="ECO:0000313" key="2">
    <source>
        <dbReference type="EMBL" id="UWZ85558.1"/>
    </source>
</evidence>
<evidence type="ECO:0000256" key="1">
    <source>
        <dbReference type="SAM" id="Phobius"/>
    </source>
</evidence>
<dbReference type="Pfam" id="PF14296">
    <property type="entry name" value="O-ag_pol_Wzy"/>
    <property type="match status" value="1"/>
</dbReference>
<organism evidence="2 3">
    <name type="scientific">Occallatibacter riparius</name>
    <dbReference type="NCBI Taxonomy" id="1002689"/>
    <lineage>
        <taxon>Bacteria</taxon>
        <taxon>Pseudomonadati</taxon>
        <taxon>Acidobacteriota</taxon>
        <taxon>Terriglobia</taxon>
        <taxon>Terriglobales</taxon>
        <taxon>Acidobacteriaceae</taxon>
        <taxon>Occallatibacter</taxon>
    </lineage>
</organism>
<feature type="transmembrane region" description="Helical" evidence="1">
    <location>
        <begin position="432"/>
        <end position="452"/>
    </location>
</feature>
<evidence type="ECO:0000313" key="3">
    <source>
        <dbReference type="Proteomes" id="UP001059380"/>
    </source>
</evidence>
<keyword evidence="1" id="KW-0812">Transmembrane</keyword>
<protein>
    <submittedName>
        <fullName evidence="2">O-antigen polysaccharide polymerase Wzy family protein</fullName>
    </submittedName>
</protein>
<keyword evidence="1" id="KW-0472">Membrane</keyword>
<dbReference type="EMBL" id="CP093313">
    <property type="protein sequence ID" value="UWZ85558.1"/>
    <property type="molecule type" value="Genomic_DNA"/>
</dbReference>
<feature type="transmembrane region" description="Helical" evidence="1">
    <location>
        <begin position="74"/>
        <end position="95"/>
    </location>
</feature>
<dbReference type="AlphaFoldDB" id="A0A9J7BX89"/>
<feature type="transmembrane region" description="Helical" evidence="1">
    <location>
        <begin position="115"/>
        <end position="134"/>
    </location>
</feature>
<keyword evidence="1" id="KW-1133">Transmembrane helix</keyword>